<dbReference type="RefSeq" id="WP_004112255.1">
    <property type="nucleotide sequence ID" value="NZ_JABUHG010000001.1"/>
</dbReference>
<comment type="caution">
    <text evidence="6">The sequence shown here is derived from an EMBL/GenBank/DDBJ whole genome shotgun (WGS) entry which is preliminary data.</text>
</comment>
<name>A0AAP8LRA9_GARVA</name>
<accession>A0AAP8LRA9</accession>
<evidence type="ECO:0000313" key="6">
    <source>
        <dbReference type="EMBL" id="MDK7063681.1"/>
    </source>
</evidence>
<keyword evidence="3" id="KW-0804">Transcription</keyword>
<dbReference type="SUPFAM" id="SSF47413">
    <property type="entry name" value="lambda repressor-like DNA-binding domains"/>
    <property type="match status" value="1"/>
</dbReference>
<keyword evidence="1" id="KW-0805">Transcription regulation</keyword>
<dbReference type="InterPro" id="IPR046335">
    <property type="entry name" value="LacI/GalR-like_sensor"/>
</dbReference>
<feature type="domain" description="HTH lacI-type" evidence="4">
    <location>
        <begin position="13"/>
        <end position="67"/>
    </location>
</feature>
<dbReference type="InterPro" id="IPR000843">
    <property type="entry name" value="HTH_LacI"/>
</dbReference>
<organism evidence="6 7">
    <name type="scientific">Gardnerella vaginalis</name>
    <dbReference type="NCBI Taxonomy" id="2702"/>
    <lineage>
        <taxon>Bacteria</taxon>
        <taxon>Bacillati</taxon>
        <taxon>Actinomycetota</taxon>
        <taxon>Actinomycetes</taxon>
        <taxon>Bifidobacteriales</taxon>
        <taxon>Bifidobacteriaceae</taxon>
        <taxon>Gardnerella</taxon>
    </lineage>
</organism>
<dbReference type="PANTHER" id="PTHR30146">
    <property type="entry name" value="LACI-RELATED TRANSCRIPTIONAL REPRESSOR"/>
    <property type="match status" value="1"/>
</dbReference>
<dbReference type="Gene3D" id="3.40.50.2300">
    <property type="match status" value="2"/>
</dbReference>
<proteinExistence type="predicted"/>
<evidence type="ECO:0000256" key="1">
    <source>
        <dbReference type="ARBA" id="ARBA00023015"/>
    </source>
</evidence>
<reference evidence="6 8" key="1">
    <citation type="submission" date="2023-05" db="EMBL/GenBank/DDBJ databases">
        <title>Cataloging the Phylogenetic Diversity of Human Bladder Bacteria.</title>
        <authorList>
            <person name="Du J."/>
        </authorList>
    </citation>
    <scope>NUCLEOTIDE SEQUENCE</scope>
    <source>
        <strain evidence="6">UMB6789</strain>
        <strain evidence="5 8">UMB6972</strain>
    </source>
</reference>
<evidence type="ECO:0000313" key="7">
    <source>
        <dbReference type="Proteomes" id="UP001237784"/>
    </source>
</evidence>
<dbReference type="EMBL" id="JASOME010000003">
    <property type="protein sequence ID" value="MDK7063681.1"/>
    <property type="molecule type" value="Genomic_DNA"/>
</dbReference>
<protein>
    <submittedName>
        <fullName evidence="6">LacI family DNA-binding transcriptional regulator</fullName>
    </submittedName>
</protein>
<dbReference type="GO" id="GO:0003700">
    <property type="term" value="F:DNA-binding transcription factor activity"/>
    <property type="evidence" value="ECO:0007669"/>
    <property type="project" value="TreeGrafter"/>
</dbReference>
<evidence type="ECO:0000256" key="2">
    <source>
        <dbReference type="ARBA" id="ARBA00023125"/>
    </source>
</evidence>
<dbReference type="GO" id="GO:0000976">
    <property type="term" value="F:transcription cis-regulatory region binding"/>
    <property type="evidence" value="ECO:0007669"/>
    <property type="project" value="TreeGrafter"/>
</dbReference>
<dbReference type="Proteomes" id="UP001238969">
    <property type="component" value="Unassembled WGS sequence"/>
</dbReference>
<dbReference type="EMBL" id="JASOLZ010000003">
    <property type="protein sequence ID" value="MDK6861665.1"/>
    <property type="molecule type" value="Genomic_DNA"/>
</dbReference>
<evidence type="ECO:0000256" key="3">
    <source>
        <dbReference type="ARBA" id="ARBA00023163"/>
    </source>
</evidence>
<evidence type="ECO:0000313" key="8">
    <source>
        <dbReference type="Proteomes" id="UP001238969"/>
    </source>
</evidence>
<dbReference type="CDD" id="cd01392">
    <property type="entry name" value="HTH_LacI"/>
    <property type="match status" value="1"/>
</dbReference>
<dbReference type="Gene3D" id="1.10.260.40">
    <property type="entry name" value="lambda repressor-like DNA-binding domains"/>
    <property type="match status" value="1"/>
</dbReference>
<dbReference type="PANTHER" id="PTHR30146:SF153">
    <property type="entry name" value="LACTOSE OPERON REPRESSOR"/>
    <property type="match status" value="1"/>
</dbReference>
<dbReference type="GeneID" id="45576413"/>
<evidence type="ECO:0000259" key="4">
    <source>
        <dbReference type="PROSITE" id="PS50932"/>
    </source>
</evidence>
<dbReference type="Proteomes" id="UP001237784">
    <property type="component" value="Unassembled WGS sequence"/>
</dbReference>
<dbReference type="PROSITE" id="PS50932">
    <property type="entry name" value="HTH_LACI_2"/>
    <property type="match status" value="1"/>
</dbReference>
<dbReference type="Pfam" id="PF13377">
    <property type="entry name" value="Peripla_BP_3"/>
    <property type="match status" value="1"/>
</dbReference>
<dbReference type="InterPro" id="IPR010982">
    <property type="entry name" value="Lambda_DNA-bd_dom_sf"/>
</dbReference>
<dbReference type="SMART" id="SM00354">
    <property type="entry name" value="HTH_LACI"/>
    <property type="match status" value="1"/>
</dbReference>
<evidence type="ECO:0000313" key="5">
    <source>
        <dbReference type="EMBL" id="MDK6861665.1"/>
    </source>
</evidence>
<dbReference type="Pfam" id="PF00356">
    <property type="entry name" value="LacI"/>
    <property type="match status" value="1"/>
</dbReference>
<dbReference type="InterPro" id="IPR028082">
    <property type="entry name" value="Peripla_BP_I"/>
</dbReference>
<keyword evidence="2 6" id="KW-0238">DNA-binding</keyword>
<dbReference type="SUPFAM" id="SSF53822">
    <property type="entry name" value="Periplasmic binding protein-like I"/>
    <property type="match status" value="1"/>
</dbReference>
<dbReference type="AlphaFoldDB" id="A0AAP8LRA9"/>
<gene>
    <name evidence="5" type="ORF">QP355_03285</name>
    <name evidence="6" type="ORF">QP372_04020</name>
</gene>
<sequence>MRISQDGFAYKAPTSKDVATLAGVSQTTVSFVINDKNGIAPETRNRVLNAMRTLNYHPNAGARILRTSKTNIIALFAEMRSNKDANETTPYIDTIVRYAEEHGYDVILNTTAHDSKSIQRLANKTLCDAFILMDIETNDPRIPVVCQLTQPTVLIGRPRNAQGLDVVDLDARIAGRMAVDELYETNHHHIAVIGEPVSNPYSIDFEEPENMFFIHEFHMAIRQECEKLNIPYSIIPRKSPDWTGFVECADRLLKYKDDRLGIIVRQPSVAQWLLWYLKERNIQPGKDLSVIVHCSDDYAESFPTPITNISTVPREVAKTAIQLVLQRLDSESNQQHSEFKQNKIIPNRTNREILVAPSNIHRRATTVTSW</sequence>